<organism evidence="1 2">
    <name type="scientific">Eumeta variegata</name>
    <name type="common">Bagworm moth</name>
    <name type="synonym">Eumeta japonica</name>
    <dbReference type="NCBI Taxonomy" id="151549"/>
    <lineage>
        <taxon>Eukaryota</taxon>
        <taxon>Metazoa</taxon>
        <taxon>Ecdysozoa</taxon>
        <taxon>Arthropoda</taxon>
        <taxon>Hexapoda</taxon>
        <taxon>Insecta</taxon>
        <taxon>Pterygota</taxon>
        <taxon>Neoptera</taxon>
        <taxon>Endopterygota</taxon>
        <taxon>Lepidoptera</taxon>
        <taxon>Glossata</taxon>
        <taxon>Ditrysia</taxon>
        <taxon>Tineoidea</taxon>
        <taxon>Psychidae</taxon>
        <taxon>Oiketicinae</taxon>
        <taxon>Eumeta</taxon>
    </lineage>
</organism>
<gene>
    <name evidence="1" type="ORF">EVAR_87599_1</name>
</gene>
<accession>A0A4C1WQ38</accession>
<reference evidence="1 2" key="1">
    <citation type="journal article" date="2019" name="Commun. Biol.">
        <title>The bagworm genome reveals a unique fibroin gene that provides high tensile strength.</title>
        <authorList>
            <person name="Kono N."/>
            <person name="Nakamura H."/>
            <person name="Ohtoshi R."/>
            <person name="Tomita M."/>
            <person name="Numata K."/>
            <person name="Arakawa K."/>
        </authorList>
    </citation>
    <scope>NUCLEOTIDE SEQUENCE [LARGE SCALE GENOMIC DNA]</scope>
</reference>
<evidence type="ECO:0000313" key="2">
    <source>
        <dbReference type="Proteomes" id="UP000299102"/>
    </source>
</evidence>
<proteinExistence type="predicted"/>
<sequence>MSRTSTTASRQRPYKVYSKPRAPPCVHSEIRCERTHVPGVRGRLGERISYGVVGEMMISVFRRSDFFSTAELHTLRLEYKCDACTNSAAIYIWRIRLRILVAYILIERSVCQLVKASSNLLHSDLSLATLPHVCPQPA</sequence>
<dbReference type="EMBL" id="BGZK01000597">
    <property type="protein sequence ID" value="GBP52214.1"/>
    <property type="molecule type" value="Genomic_DNA"/>
</dbReference>
<name>A0A4C1WQ38_EUMVA</name>
<dbReference type="Proteomes" id="UP000299102">
    <property type="component" value="Unassembled WGS sequence"/>
</dbReference>
<keyword evidence="2" id="KW-1185">Reference proteome</keyword>
<dbReference type="AlphaFoldDB" id="A0A4C1WQ38"/>
<evidence type="ECO:0000313" key="1">
    <source>
        <dbReference type="EMBL" id="GBP52214.1"/>
    </source>
</evidence>
<comment type="caution">
    <text evidence="1">The sequence shown here is derived from an EMBL/GenBank/DDBJ whole genome shotgun (WGS) entry which is preliminary data.</text>
</comment>
<protein>
    <submittedName>
        <fullName evidence="1">Uncharacterized protein</fullName>
    </submittedName>
</protein>